<proteinExistence type="predicted"/>
<gene>
    <name evidence="2" type="ORF">EI981_10030</name>
</gene>
<organism evidence="2 3">
    <name type="scientific">Paenibacillus lutimineralis</name>
    <dbReference type="NCBI Taxonomy" id="2707005"/>
    <lineage>
        <taxon>Bacteria</taxon>
        <taxon>Bacillati</taxon>
        <taxon>Bacillota</taxon>
        <taxon>Bacilli</taxon>
        <taxon>Bacillales</taxon>
        <taxon>Paenibacillaceae</taxon>
        <taxon>Paenibacillus</taxon>
    </lineage>
</organism>
<sequence length="78" mass="9061">MVISLRKSLRLLKYLIVFIMLAYALYKAFGYLDVALLPMEKYRIPEGSAVKAFHAGSMEVVDPETPLQRLKLFFWYGE</sequence>
<keyword evidence="1" id="KW-0812">Transmembrane</keyword>
<protein>
    <submittedName>
        <fullName evidence="2">DUF4227 family protein</fullName>
    </submittedName>
</protein>
<evidence type="ECO:0000313" key="2">
    <source>
        <dbReference type="EMBL" id="AZS14765.1"/>
    </source>
</evidence>
<dbReference type="KEGG" id="plut:EI981_10030"/>
<feature type="transmembrane region" description="Helical" evidence="1">
    <location>
        <begin position="12"/>
        <end position="32"/>
    </location>
</feature>
<dbReference type="RefSeq" id="WP_126997726.1">
    <property type="nucleotide sequence ID" value="NZ_CP034346.1"/>
</dbReference>
<name>A0A3Q9I849_9BACL</name>
<dbReference type="OrthoDB" id="2691647at2"/>
<keyword evidence="1" id="KW-1133">Transmembrane helix</keyword>
<dbReference type="AlphaFoldDB" id="A0A3Q9I849"/>
<evidence type="ECO:0000313" key="3">
    <source>
        <dbReference type="Proteomes" id="UP000270678"/>
    </source>
</evidence>
<reference evidence="3" key="1">
    <citation type="submission" date="2018-12" db="EMBL/GenBank/DDBJ databases">
        <title>Complete genome sequence of Paenibacillus sp. MBLB1234.</title>
        <authorList>
            <person name="Nam Y.-D."/>
            <person name="Kang J."/>
            <person name="Chung W.-H."/>
            <person name="Park Y.S."/>
        </authorList>
    </citation>
    <scope>NUCLEOTIDE SEQUENCE [LARGE SCALE GENOMIC DNA]</scope>
    <source>
        <strain evidence="3">MBLB1234</strain>
    </source>
</reference>
<dbReference type="Pfam" id="PF14004">
    <property type="entry name" value="DUF4227"/>
    <property type="match status" value="1"/>
</dbReference>
<evidence type="ECO:0000256" key="1">
    <source>
        <dbReference type="SAM" id="Phobius"/>
    </source>
</evidence>
<accession>A0A3Q9I849</accession>
<keyword evidence="1" id="KW-0472">Membrane</keyword>
<keyword evidence="3" id="KW-1185">Reference proteome</keyword>
<dbReference type="InterPro" id="IPR025321">
    <property type="entry name" value="DUF4227"/>
</dbReference>
<dbReference type="Proteomes" id="UP000270678">
    <property type="component" value="Chromosome"/>
</dbReference>
<dbReference type="EMBL" id="CP034346">
    <property type="protein sequence ID" value="AZS14765.1"/>
    <property type="molecule type" value="Genomic_DNA"/>
</dbReference>